<dbReference type="RefSeq" id="WP_060381741.1">
    <property type="nucleotide sequence ID" value="NZ_MTDB01000037.1"/>
</dbReference>
<dbReference type="InterPro" id="IPR007060">
    <property type="entry name" value="FtsL/DivIC"/>
</dbReference>
<accession>A0AA94JNB6</accession>
<dbReference type="EMBL" id="RWGX01000004">
    <property type="protein sequence ID" value="RVU88182.1"/>
    <property type="molecule type" value="Genomic_DNA"/>
</dbReference>
<keyword evidence="2" id="KW-0472">Membrane</keyword>
<feature type="transmembrane region" description="Helical" evidence="2">
    <location>
        <begin position="21"/>
        <end position="42"/>
    </location>
</feature>
<comment type="caution">
    <text evidence="3">The sequence shown here is derived from an EMBL/GenBank/DDBJ whole genome shotgun (WGS) entry which is preliminary data.</text>
</comment>
<dbReference type="GeneID" id="56894669"/>
<keyword evidence="2" id="KW-1133">Transmembrane helix</keyword>
<organism evidence="3">
    <name type="scientific">Flavobacterium columnare</name>
    <dbReference type="NCBI Taxonomy" id="996"/>
    <lineage>
        <taxon>Bacteria</taxon>
        <taxon>Pseudomonadati</taxon>
        <taxon>Bacteroidota</taxon>
        <taxon>Flavobacteriia</taxon>
        <taxon>Flavobacteriales</taxon>
        <taxon>Flavobacteriaceae</taxon>
        <taxon>Flavobacterium</taxon>
    </lineage>
</organism>
<sequence length="109" mass="13789">MFQSFKNFLKRKYWFKIISNKYFLVSAFFLIWMLFLDNYSYLDHQVLNKEIEELEDNKKYYKEEIQKDLEQIKKLKSSNEIEKYAREKYYMKRENEDIYIIEFENDTLK</sequence>
<keyword evidence="2" id="KW-0812">Transmembrane</keyword>
<keyword evidence="1" id="KW-0175">Coiled coil</keyword>
<evidence type="ECO:0000256" key="2">
    <source>
        <dbReference type="SAM" id="Phobius"/>
    </source>
</evidence>
<evidence type="ECO:0000313" key="3">
    <source>
        <dbReference type="EMBL" id="RVU88182.1"/>
    </source>
</evidence>
<gene>
    <name evidence="3" type="ORF">EJB19_08285</name>
</gene>
<proteinExistence type="predicted"/>
<dbReference type="AlphaFoldDB" id="A0AA94JNB6"/>
<dbReference type="Pfam" id="PF04977">
    <property type="entry name" value="DivIC"/>
    <property type="match status" value="1"/>
</dbReference>
<reference evidence="3" key="1">
    <citation type="submission" date="2018-12" db="EMBL/GenBank/DDBJ databases">
        <title>Draft genome sequence of Flaovobacterium columnare BGFS27 isolated from channel catfish in Alabama.</title>
        <authorList>
            <person name="Cai W."/>
            <person name="Arias C."/>
        </authorList>
    </citation>
    <scope>NUCLEOTIDE SEQUENCE [LARGE SCALE GENOMIC DNA]</scope>
    <source>
        <strain evidence="3">BGFS27</strain>
    </source>
</reference>
<dbReference type="KEGG" id="fcv:AWN65_02620"/>
<name>A0AA94JNB6_9FLAO</name>
<protein>
    <submittedName>
        <fullName evidence="3">Septum formation initiator family protein</fullName>
    </submittedName>
</protein>
<evidence type="ECO:0000256" key="1">
    <source>
        <dbReference type="SAM" id="Coils"/>
    </source>
</evidence>
<feature type="coiled-coil region" evidence="1">
    <location>
        <begin position="44"/>
        <end position="82"/>
    </location>
</feature>